<name>X1BWT9_9ZZZZ</name>
<evidence type="ECO:0000313" key="1">
    <source>
        <dbReference type="EMBL" id="GAG85597.1"/>
    </source>
</evidence>
<comment type="caution">
    <text evidence="1">The sequence shown here is derived from an EMBL/GenBank/DDBJ whole genome shotgun (WGS) entry which is preliminary data.</text>
</comment>
<reference evidence="1" key="1">
    <citation type="journal article" date="2014" name="Front. Microbiol.">
        <title>High frequency of phylogenetically diverse reductive dehalogenase-homologous genes in deep subseafloor sedimentary metagenomes.</title>
        <authorList>
            <person name="Kawai M."/>
            <person name="Futagami T."/>
            <person name="Toyoda A."/>
            <person name="Takaki Y."/>
            <person name="Nishi S."/>
            <person name="Hori S."/>
            <person name="Arai W."/>
            <person name="Tsubouchi T."/>
            <person name="Morono Y."/>
            <person name="Uchiyama I."/>
            <person name="Ito T."/>
            <person name="Fujiyama A."/>
            <person name="Inagaki F."/>
            <person name="Takami H."/>
        </authorList>
    </citation>
    <scope>NUCLEOTIDE SEQUENCE</scope>
    <source>
        <strain evidence="1">Expedition CK06-06</strain>
    </source>
</reference>
<accession>X1BWT9</accession>
<proteinExistence type="predicted"/>
<protein>
    <submittedName>
        <fullName evidence="1">Uncharacterized protein</fullName>
    </submittedName>
</protein>
<gene>
    <name evidence="1" type="ORF">S01H4_24439</name>
</gene>
<organism evidence="1">
    <name type="scientific">marine sediment metagenome</name>
    <dbReference type="NCBI Taxonomy" id="412755"/>
    <lineage>
        <taxon>unclassified sequences</taxon>
        <taxon>metagenomes</taxon>
        <taxon>ecological metagenomes</taxon>
    </lineage>
</organism>
<sequence length="86" mass="9796">MRSAIQALKDVSKKLGIKRVRSDTYNLGTAQEIDASVFVIELEAVIMNSEWDHLNEKDLIQVLKVRLGSALDLRFDEDRLTGKHRS</sequence>
<dbReference type="AlphaFoldDB" id="X1BWT9"/>
<dbReference type="EMBL" id="BART01011476">
    <property type="protein sequence ID" value="GAG85597.1"/>
    <property type="molecule type" value="Genomic_DNA"/>
</dbReference>